<reference evidence="2" key="1">
    <citation type="submission" date="2021-03" db="EMBL/GenBank/DDBJ databases">
        <title>Chromosome level genome of the anhydrobiotic midge Polypedilum vanderplanki.</title>
        <authorList>
            <person name="Yoshida Y."/>
            <person name="Kikawada T."/>
            <person name="Gusev O."/>
        </authorList>
    </citation>
    <scope>NUCLEOTIDE SEQUENCE</scope>
    <source>
        <strain evidence="2">NIAS01</strain>
        <tissue evidence="2">Whole body or cell culture</tissue>
    </source>
</reference>
<feature type="signal peptide" evidence="1">
    <location>
        <begin position="1"/>
        <end position="18"/>
    </location>
</feature>
<keyword evidence="3" id="KW-1185">Reference proteome</keyword>
<evidence type="ECO:0000313" key="3">
    <source>
        <dbReference type="Proteomes" id="UP001107558"/>
    </source>
</evidence>
<evidence type="ECO:0008006" key="4">
    <source>
        <dbReference type="Google" id="ProtNLM"/>
    </source>
</evidence>
<feature type="chain" id="PRO_5039893004" description="Curlin associated repeat-containing protein" evidence="1">
    <location>
        <begin position="19"/>
        <end position="182"/>
    </location>
</feature>
<name>A0A9J6BE52_POLVA</name>
<evidence type="ECO:0000313" key="2">
    <source>
        <dbReference type="EMBL" id="KAG5668021.1"/>
    </source>
</evidence>
<dbReference type="AlphaFoldDB" id="A0A9J6BE52"/>
<dbReference type="EMBL" id="JADBJN010000004">
    <property type="protein sequence ID" value="KAG5668021.1"/>
    <property type="molecule type" value="Genomic_DNA"/>
</dbReference>
<sequence>MKLIFVNFLLTIFVCTYARPQFDNDMLANIMKMYAASFNTSATQSNKGTVDNIQKTKFDLDNAMVSQVNTNSISGFNTQITDFFANSAAGQFNNRASGIQTGKFHNGGKQDQINKDGTGKQVNIIMKGNATASQTNMNAEAEQFNAFMDYGGNVIQINSITGGNVQDNVFSKNGTVLEMNGK</sequence>
<gene>
    <name evidence="2" type="ORF">PVAND_015978</name>
</gene>
<proteinExistence type="predicted"/>
<keyword evidence="1" id="KW-0732">Signal</keyword>
<protein>
    <recommendedName>
        <fullName evidence="4">Curlin associated repeat-containing protein</fullName>
    </recommendedName>
</protein>
<accession>A0A9J6BE52</accession>
<dbReference type="Proteomes" id="UP001107558">
    <property type="component" value="Chromosome 4"/>
</dbReference>
<evidence type="ECO:0000256" key="1">
    <source>
        <dbReference type="SAM" id="SignalP"/>
    </source>
</evidence>
<organism evidence="2 3">
    <name type="scientific">Polypedilum vanderplanki</name>
    <name type="common">Sleeping chironomid midge</name>
    <dbReference type="NCBI Taxonomy" id="319348"/>
    <lineage>
        <taxon>Eukaryota</taxon>
        <taxon>Metazoa</taxon>
        <taxon>Ecdysozoa</taxon>
        <taxon>Arthropoda</taxon>
        <taxon>Hexapoda</taxon>
        <taxon>Insecta</taxon>
        <taxon>Pterygota</taxon>
        <taxon>Neoptera</taxon>
        <taxon>Endopterygota</taxon>
        <taxon>Diptera</taxon>
        <taxon>Nematocera</taxon>
        <taxon>Chironomoidea</taxon>
        <taxon>Chironomidae</taxon>
        <taxon>Chironominae</taxon>
        <taxon>Polypedilum</taxon>
        <taxon>Polypedilum</taxon>
    </lineage>
</organism>
<comment type="caution">
    <text evidence="2">The sequence shown here is derived from an EMBL/GenBank/DDBJ whole genome shotgun (WGS) entry which is preliminary data.</text>
</comment>